<evidence type="ECO:0000313" key="5">
    <source>
        <dbReference type="Proteomes" id="UP000008631"/>
    </source>
</evidence>
<organism evidence="4 5">
    <name type="scientific">Isosphaera pallida (strain ATCC 43644 / DSM 9630 / IS1B)</name>
    <dbReference type="NCBI Taxonomy" id="575540"/>
    <lineage>
        <taxon>Bacteria</taxon>
        <taxon>Pseudomonadati</taxon>
        <taxon>Planctomycetota</taxon>
        <taxon>Planctomycetia</taxon>
        <taxon>Isosphaerales</taxon>
        <taxon>Isosphaeraceae</taxon>
        <taxon>Isosphaera</taxon>
    </lineage>
</organism>
<dbReference type="FunCoup" id="E8R4S8">
    <property type="interactions" value="106"/>
</dbReference>
<dbReference type="HAMAP" id="MF_00226_B">
    <property type="entry name" value="CinA_B"/>
    <property type="match status" value="1"/>
</dbReference>
<dbReference type="NCBIfam" id="TIGR00199">
    <property type="entry name" value="PncC_domain"/>
    <property type="match status" value="1"/>
</dbReference>
<dbReference type="InterPro" id="IPR008135">
    <property type="entry name" value="Competence-induced_CinA"/>
</dbReference>
<dbReference type="InParanoid" id="E8R4S8"/>
<dbReference type="HOGENOM" id="CLU_030805_9_3_0"/>
<dbReference type="AlphaFoldDB" id="E8R4S8"/>
<dbReference type="eggNOG" id="COG1058">
    <property type="taxonomic scope" value="Bacteria"/>
</dbReference>
<sequence>MRVEILAIGTELVSGAKTDTNSGWLARRLGDLGLTARFITLLGDDHADNLDAFRVAAVRSDVVLTTGGLGPTQDDLTREIVAELRGVPLIEDRDSLEAIRGFFARLNRTMSPRNAVQALVPEDCRPIPNPVGTAPGIWAPPRPNDPQVRAAFVCLPGVPHEMKTMFDERVIPLLRDAFPQAFGSNVLTTRLNLFGRGESEMESQALDLTTRGRNPDVGITASDGLISFHIRSFGSTEAEARQRLEADRQEIQRRFADFLVGEGSEELPHAVARLLAERKVTLALAESCTGGMISTELTAIPGISAHYLGGLVTYANTAKTQLLGVPASLLETHGAVSEPVARAMAEGVRLRLGADLGLSVTGIAGPGGGSLEKPVGLVWFGLATSQGSIAHRSEIGPEKPRDIIRKRAVRIALDLVRRHLRSSADPHRPPQTNDLASSSS</sequence>
<dbReference type="InterPro" id="IPR036425">
    <property type="entry name" value="MoaB/Mog-like_dom_sf"/>
</dbReference>
<dbReference type="PANTHER" id="PTHR13939:SF0">
    <property type="entry name" value="NMN AMIDOHYDROLASE-LIKE PROTEIN YFAY"/>
    <property type="match status" value="1"/>
</dbReference>
<reference evidence="4 5" key="2">
    <citation type="journal article" date="2011" name="Stand. Genomic Sci.">
        <title>Complete genome sequence of Isosphaera pallida type strain (IS1B).</title>
        <authorList>
            <consortium name="US DOE Joint Genome Institute (JGI-PGF)"/>
            <person name="Goker M."/>
            <person name="Cleland D."/>
            <person name="Saunders E."/>
            <person name="Lapidus A."/>
            <person name="Nolan M."/>
            <person name="Lucas S."/>
            <person name="Hammon N."/>
            <person name="Deshpande S."/>
            <person name="Cheng J.F."/>
            <person name="Tapia R."/>
            <person name="Han C."/>
            <person name="Goodwin L."/>
            <person name="Pitluck S."/>
            <person name="Liolios K."/>
            <person name="Pagani I."/>
            <person name="Ivanova N."/>
            <person name="Mavromatis K."/>
            <person name="Pati A."/>
            <person name="Chen A."/>
            <person name="Palaniappan K."/>
            <person name="Land M."/>
            <person name="Hauser L."/>
            <person name="Chang Y.J."/>
            <person name="Jeffries C.D."/>
            <person name="Detter J.C."/>
            <person name="Beck B."/>
            <person name="Woyke T."/>
            <person name="Bristow J."/>
            <person name="Eisen J.A."/>
            <person name="Markowitz V."/>
            <person name="Hugenholtz P."/>
            <person name="Kyrpides N.C."/>
            <person name="Klenk H.P."/>
        </authorList>
    </citation>
    <scope>NUCLEOTIDE SEQUENCE [LARGE SCALE GENOMIC DNA]</scope>
    <source>
        <strain evidence="5">ATCC 43644 / DSM 9630 / IS1B</strain>
    </source>
</reference>
<keyword evidence="5" id="KW-1185">Reference proteome</keyword>
<evidence type="ECO:0000256" key="2">
    <source>
        <dbReference type="SAM" id="MobiDB-lite"/>
    </source>
</evidence>
<name>E8R4S8_ISOPI</name>
<dbReference type="OrthoDB" id="9801454at2"/>
<evidence type="ECO:0000256" key="1">
    <source>
        <dbReference type="HAMAP-Rule" id="MF_00226"/>
    </source>
</evidence>
<dbReference type="SMART" id="SM00852">
    <property type="entry name" value="MoCF_biosynth"/>
    <property type="match status" value="1"/>
</dbReference>
<dbReference type="Pfam" id="PF00994">
    <property type="entry name" value="MoCF_biosynth"/>
    <property type="match status" value="1"/>
</dbReference>
<evidence type="ECO:0000313" key="4">
    <source>
        <dbReference type="EMBL" id="ADV61674.1"/>
    </source>
</evidence>
<dbReference type="NCBIfam" id="TIGR00200">
    <property type="entry name" value="cinA_nterm"/>
    <property type="match status" value="1"/>
</dbReference>
<dbReference type="RefSeq" id="WP_013563963.1">
    <property type="nucleotide sequence ID" value="NC_014962.1"/>
</dbReference>
<dbReference type="CDD" id="cd00885">
    <property type="entry name" value="cinA"/>
    <property type="match status" value="1"/>
</dbReference>
<dbReference type="Pfam" id="PF02464">
    <property type="entry name" value="CinA"/>
    <property type="match status" value="1"/>
</dbReference>
<dbReference type="Gene3D" id="3.30.70.2860">
    <property type="match status" value="1"/>
</dbReference>
<dbReference type="InterPro" id="IPR001453">
    <property type="entry name" value="MoaB/Mog_dom"/>
</dbReference>
<feature type="domain" description="MoaB/Mog" evidence="3">
    <location>
        <begin position="4"/>
        <end position="177"/>
    </location>
</feature>
<reference key="1">
    <citation type="submission" date="2010-11" db="EMBL/GenBank/DDBJ databases">
        <title>The complete sequence of chromosome of Isophaera pallida ATCC 43644.</title>
        <authorList>
            <consortium name="US DOE Joint Genome Institute (JGI-PGF)"/>
            <person name="Lucas S."/>
            <person name="Copeland A."/>
            <person name="Lapidus A."/>
            <person name="Bruce D."/>
            <person name="Goodwin L."/>
            <person name="Pitluck S."/>
            <person name="Kyrpides N."/>
            <person name="Mavromatis K."/>
            <person name="Pagani I."/>
            <person name="Ivanova N."/>
            <person name="Saunders E."/>
            <person name="Brettin T."/>
            <person name="Detter J.C."/>
            <person name="Han C."/>
            <person name="Tapia R."/>
            <person name="Land M."/>
            <person name="Hauser L."/>
            <person name="Markowitz V."/>
            <person name="Cheng J.-F."/>
            <person name="Hugenholtz P."/>
            <person name="Woyke T."/>
            <person name="Wu D."/>
            <person name="Eisen J.A."/>
        </authorList>
    </citation>
    <scope>NUCLEOTIDE SEQUENCE</scope>
    <source>
        <strain>ATCC 43644</strain>
    </source>
</reference>
<dbReference type="Gene3D" id="3.40.980.10">
    <property type="entry name" value="MoaB/Mog-like domain"/>
    <property type="match status" value="1"/>
</dbReference>
<accession>E8R4S8</accession>
<dbReference type="Pfam" id="PF18146">
    <property type="entry name" value="CinA_KH"/>
    <property type="match status" value="1"/>
</dbReference>
<dbReference type="STRING" id="575540.Isop_1086"/>
<dbReference type="InterPro" id="IPR050101">
    <property type="entry name" value="CinA"/>
</dbReference>
<gene>
    <name evidence="4" type="ordered locus">Isop_1086</name>
</gene>
<dbReference type="InterPro" id="IPR041424">
    <property type="entry name" value="CinA_KH"/>
</dbReference>
<dbReference type="eggNOG" id="COG1546">
    <property type="taxonomic scope" value="Bacteria"/>
</dbReference>
<dbReference type="Gene3D" id="3.90.950.20">
    <property type="entry name" value="CinA-like"/>
    <property type="match status" value="1"/>
</dbReference>
<comment type="similarity">
    <text evidence="1">Belongs to the CinA family.</text>
</comment>
<dbReference type="InterPro" id="IPR008136">
    <property type="entry name" value="CinA_C"/>
</dbReference>
<protein>
    <recommendedName>
        <fullName evidence="1">CinA-like protein</fullName>
    </recommendedName>
</protein>
<evidence type="ECO:0000259" key="3">
    <source>
        <dbReference type="SMART" id="SM00852"/>
    </source>
</evidence>
<feature type="region of interest" description="Disordered" evidence="2">
    <location>
        <begin position="420"/>
        <end position="440"/>
    </location>
</feature>
<dbReference type="SUPFAM" id="SSF142433">
    <property type="entry name" value="CinA-like"/>
    <property type="match status" value="1"/>
</dbReference>
<dbReference type="InterPro" id="IPR036653">
    <property type="entry name" value="CinA-like_C"/>
</dbReference>
<proteinExistence type="inferred from homology"/>
<dbReference type="EMBL" id="CP002353">
    <property type="protein sequence ID" value="ADV61674.1"/>
    <property type="molecule type" value="Genomic_DNA"/>
</dbReference>
<feature type="compositionally biased region" description="Polar residues" evidence="2">
    <location>
        <begin position="430"/>
        <end position="440"/>
    </location>
</feature>
<dbReference type="KEGG" id="ipa:Isop_1086"/>
<dbReference type="SUPFAM" id="SSF53218">
    <property type="entry name" value="Molybdenum cofactor biosynthesis proteins"/>
    <property type="match status" value="1"/>
</dbReference>
<dbReference type="PIRSF" id="PIRSF006728">
    <property type="entry name" value="CinA"/>
    <property type="match status" value="1"/>
</dbReference>
<dbReference type="NCBIfam" id="NF001813">
    <property type="entry name" value="PRK00549.1"/>
    <property type="match status" value="1"/>
</dbReference>
<dbReference type="PANTHER" id="PTHR13939">
    <property type="entry name" value="NICOTINAMIDE-NUCLEOTIDE AMIDOHYDROLASE PNCC"/>
    <property type="match status" value="1"/>
</dbReference>
<dbReference type="Proteomes" id="UP000008631">
    <property type="component" value="Chromosome"/>
</dbReference>